<accession>A0A1H4AG78</accession>
<dbReference type="Pfam" id="PF04397">
    <property type="entry name" value="LytTR"/>
    <property type="match status" value="1"/>
</dbReference>
<organism evidence="4 5">
    <name type="scientific">Psychroflexus halocasei</name>
    <dbReference type="NCBI Taxonomy" id="908615"/>
    <lineage>
        <taxon>Bacteria</taxon>
        <taxon>Pseudomonadati</taxon>
        <taxon>Bacteroidota</taxon>
        <taxon>Flavobacteriia</taxon>
        <taxon>Flavobacteriales</taxon>
        <taxon>Flavobacteriaceae</taxon>
        <taxon>Psychroflexus</taxon>
    </lineage>
</organism>
<dbReference type="PANTHER" id="PTHR37299">
    <property type="entry name" value="TRANSCRIPTIONAL REGULATOR-RELATED"/>
    <property type="match status" value="1"/>
</dbReference>
<dbReference type="Proteomes" id="UP000198820">
    <property type="component" value="Unassembled WGS sequence"/>
</dbReference>
<dbReference type="PROSITE" id="PS50930">
    <property type="entry name" value="HTH_LYTTR"/>
    <property type="match status" value="1"/>
</dbReference>
<evidence type="ECO:0000256" key="1">
    <source>
        <dbReference type="PROSITE-ProRule" id="PRU00169"/>
    </source>
</evidence>
<dbReference type="InterPro" id="IPR046947">
    <property type="entry name" value="LytR-like"/>
</dbReference>
<evidence type="ECO:0000313" key="4">
    <source>
        <dbReference type="EMBL" id="SEA34741.1"/>
    </source>
</evidence>
<dbReference type="SMART" id="SM00448">
    <property type="entry name" value="REC"/>
    <property type="match status" value="1"/>
</dbReference>
<dbReference type="SUPFAM" id="SSF52172">
    <property type="entry name" value="CheY-like"/>
    <property type="match status" value="1"/>
</dbReference>
<sequence>MLKVILIDDELKSIKSLEWEINNFCKDVEVMETFTNPEKAITYLRHNDPDCVFLDVEMPEMDGFQFLDHFQKRDFCVVFVTAYNQYAIQAIKENALDYLLKPIDSDDLTETIEKVRADKRNGRTYDALEERLKAHTDKRIAIPVEGKLVFINTDEIIYCKSDGNYCKIHLENRKPLFISKKLKEIQSLLSNQDFFRVHNSYLINLKKVSEYLKTEGYVILDNQQEIPVSRNKKSEFLDKI</sequence>
<feature type="domain" description="HTH LytTR-type" evidence="3">
    <location>
        <begin position="140"/>
        <end position="240"/>
    </location>
</feature>
<dbReference type="EMBL" id="FNQF01000005">
    <property type="protein sequence ID" value="SEA34741.1"/>
    <property type="molecule type" value="Genomic_DNA"/>
</dbReference>
<dbReference type="Pfam" id="PF00072">
    <property type="entry name" value="Response_reg"/>
    <property type="match status" value="1"/>
</dbReference>
<protein>
    <submittedName>
        <fullName evidence="4">Two-component system, LytT family, response regulator</fullName>
    </submittedName>
</protein>
<gene>
    <name evidence="4" type="ORF">SAMN05421540_10519</name>
</gene>
<dbReference type="RefSeq" id="WP_093242426.1">
    <property type="nucleotide sequence ID" value="NZ_FNQF01000005.1"/>
</dbReference>
<dbReference type="Gene3D" id="2.40.50.1020">
    <property type="entry name" value="LytTr DNA-binding domain"/>
    <property type="match status" value="1"/>
</dbReference>
<feature type="domain" description="Response regulatory" evidence="2">
    <location>
        <begin position="3"/>
        <end position="116"/>
    </location>
</feature>
<dbReference type="SMART" id="SM00850">
    <property type="entry name" value="LytTR"/>
    <property type="match status" value="1"/>
</dbReference>
<evidence type="ECO:0000259" key="3">
    <source>
        <dbReference type="PROSITE" id="PS50930"/>
    </source>
</evidence>
<dbReference type="InterPro" id="IPR007492">
    <property type="entry name" value="LytTR_DNA-bd_dom"/>
</dbReference>
<dbReference type="Gene3D" id="3.40.50.2300">
    <property type="match status" value="1"/>
</dbReference>
<evidence type="ECO:0000259" key="2">
    <source>
        <dbReference type="PROSITE" id="PS50110"/>
    </source>
</evidence>
<dbReference type="InterPro" id="IPR001789">
    <property type="entry name" value="Sig_transdc_resp-reg_receiver"/>
</dbReference>
<dbReference type="GO" id="GO:0003677">
    <property type="term" value="F:DNA binding"/>
    <property type="evidence" value="ECO:0007669"/>
    <property type="project" value="InterPro"/>
</dbReference>
<dbReference type="PANTHER" id="PTHR37299:SF1">
    <property type="entry name" value="STAGE 0 SPORULATION PROTEIN A HOMOLOG"/>
    <property type="match status" value="1"/>
</dbReference>
<dbReference type="PROSITE" id="PS50110">
    <property type="entry name" value="RESPONSE_REGULATORY"/>
    <property type="match status" value="1"/>
</dbReference>
<keyword evidence="5" id="KW-1185">Reference proteome</keyword>
<feature type="modified residue" description="4-aspartylphosphate" evidence="1">
    <location>
        <position position="55"/>
    </location>
</feature>
<keyword evidence="1" id="KW-0597">Phosphoprotein</keyword>
<dbReference type="AlphaFoldDB" id="A0A1H4AG78"/>
<evidence type="ECO:0000313" key="5">
    <source>
        <dbReference type="Proteomes" id="UP000198820"/>
    </source>
</evidence>
<dbReference type="InterPro" id="IPR011006">
    <property type="entry name" value="CheY-like_superfamily"/>
</dbReference>
<dbReference type="GO" id="GO:0000156">
    <property type="term" value="F:phosphorelay response regulator activity"/>
    <property type="evidence" value="ECO:0007669"/>
    <property type="project" value="InterPro"/>
</dbReference>
<proteinExistence type="predicted"/>
<dbReference type="STRING" id="908615.SAMN05421540_10519"/>
<reference evidence="4 5" key="1">
    <citation type="submission" date="2016-10" db="EMBL/GenBank/DDBJ databases">
        <authorList>
            <person name="de Groot N.N."/>
        </authorList>
    </citation>
    <scope>NUCLEOTIDE SEQUENCE [LARGE SCALE GENOMIC DNA]</scope>
    <source>
        <strain evidence="4 5">DSM 23581</strain>
    </source>
</reference>
<name>A0A1H4AG78_9FLAO</name>